<keyword evidence="2" id="KW-0808">Transferase</keyword>
<dbReference type="GO" id="GO:0008194">
    <property type="term" value="F:UDP-glycosyltransferase activity"/>
    <property type="evidence" value="ECO:0007669"/>
    <property type="project" value="InterPro"/>
</dbReference>
<gene>
    <name evidence="3" type="ORF">HUJ06_006880</name>
</gene>
<comment type="similarity">
    <text evidence="1">Belongs to the UDP-glycosyltransferase family.</text>
</comment>
<evidence type="ECO:0000256" key="2">
    <source>
        <dbReference type="ARBA" id="ARBA00022679"/>
    </source>
</evidence>
<evidence type="ECO:0000313" key="3">
    <source>
        <dbReference type="EMBL" id="DAD36240.1"/>
    </source>
</evidence>
<dbReference type="EMBL" id="DUZY01000004">
    <property type="protein sequence ID" value="DAD36240.1"/>
    <property type="molecule type" value="Genomic_DNA"/>
</dbReference>
<dbReference type="AlphaFoldDB" id="A0A822YUQ9"/>
<sequence length="76" mass="8294">MTMSGQEVDDRGVIIKEIEDRMAGRGLIIRGWAPQVPILNHGAVGGFLTHCGWNSVMEGIMAGVLLLTWPRKMTSS</sequence>
<accession>A0A822YUQ9</accession>
<dbReference type="Proteomes" id="UP000607653">
    <property type="component" value="Unassembled WGS sequence"/>
</dbReference>
<proteinExistence type="inferred from homology"/>
<evidence type="ECO:0000313" key="4">
    <source>
        <dbReference type="Proteomes" id="UP000607653"/>
    </source>
</evidence>
<name>A0A822YUQ9_NELNU</name>
<keyword evidence="4" id="KW-1185">Reference proteome</keyword>
<dbReference type="PANTHER" id="PTHR48047">
    <property type="entry name" value="GLYCOSYLTRANSFERASE"/>
    <property type="match status" value="1"/>
</dbReference>
<organism evidence="3 4">
    <name type="scientific">Nelumbo nucifera</name>
    <name type="common">Sacred lotus</name>
    <dbReference type="NCBI Taxonomy" id="4432"/>
    <lineage>
        <taxon>Eukaryota</taxon>
        <taxon>Viridiplantae</taxon>
        <taxon>Streptophyta</taxon>
        <taxon>Embryophyta</taxon>
        <taxon>Tracheophyta</taxon>
        <taxon>Spermatophyta</taxon>
        <taxon>Magnoliopsida</taxon>
        <taxon>Proteales</taxon>
        <taxon>Nelumbonaceae</taxon>
        <taxon>Nelumbo</taxon>
    </lineage>
</organism>
<dbReference type="Gene3D" id="3.40.50.2000">
    <property type="entry name" value="Glycogen Phosphorylase B"/>
    <property type="match status" value="1"/>
</dbReference>
<dbReference type="InterPro" id="IPR002213">
    <property type="entry name" value="UDP_glucos_trans"/>
</dbReference>
<dbReference type="SUPFAM" id="SSF53756">
    <property type="entry name" value="UDP-Glycosyltransferase/glycogen phosphorylase"/>
    <property type="match status" value="1"/>
</dbReference>
<comment type="caution">
    <text evidence="3">The sequence shown here is derived from an EMBL/GenBank/DDBJ whole genome shotgun (WGS) entry which is preliminary data.</text>
</comment>
<dbReference type="PANTHER" id="PTHR48047:SF28">
    <property type="entry name" value="F11M15.8 PROTEIN"/>
    <property type="match status" value="1"/>
</dbReference>
<protein>
    <submittedName>
        <fullName evidence="3">Uncharacterized protein</fullName>
    </submittedName>
</protein>
<dbReference type="Pfam" id="PF00201">
    <property type="entry name" value="UDPGT"/>
    <property type="match status" value="1"/>
</dbReference>
<reference evidence="3 4" key="1">
    <citation type="journal article" date="2020" name="Mol. Biol. Evol.">
        <title>Distinct Expression and Methylation Patterns for Genes with Different Fates following a Single Whole-Genome Duplication in Flowering Plants.</title>
        <authorList>
            <person name="Shi T."/>
            <person name="Rahmani R.S."/>
            <person name="Gugger P.F."/>
            <person name="Wang M."/>
            <person name="Li H."/>
            <person name="Zhang Y."/>
            <person name="Li Z."/>
            <person name="Wang Q."/>
            <person name="Van de Peer Y."/>
            <person name="Marchal K."/>
            <person name="Chen J."/>
        </authorList>
    </citation>
    <scope>NUCLEOTIDE SEQUENCE [LARGE SCALE GENOMIC DNA]</scope>
    <source>
        <tissue evidence="3">Leaf</tissue>
    </source>
</reference>
<evidence type="ECO:0000256" key="1">
    <source>
        <dbReference type="ARBA" id="ARBA00009995"/>
    </source>
</evidence>